<dbReference type="GO" id="GO:0003677">
    <property type="term" value="F:DNA binding"/>
    <property type="evidence" value="ECO:0007669"/>
    <property type="project" value="InterPro"/>
</dbReference>
<protein>
    <recommendedName>
        <fullName evidence="3">Restriction endonuclease type IV Mrr domain-containing protein</fullName>
    </recommendedName>
</protein>
<dbReference type="GO" id="GO:0009307">
    <property type="term" value="P:DNA restriction-modification system"/>
    <property type="evidence" value="ECO:0007669"/>
    <property type="project" value="InterPro"/>
</dbReference>
<dbReference type="KEGG" id="bhd:BHYOB78_08655"/>
<accession>A0A3B6W5M7</accession>
<feature type="coiled-coil region" evidence="1">
    <location>
        <begin position="317"/>
        <end position="344"/>
    </location>
</feature>
<dbReference type="EMBL" id="CP015910">
    <property type="protein sequence ID" value="ANN63934.1"/>
    <property type="molecule type" value="Genomic_DNA"/>
</dbReference>
<keyword evidence="2" id="KW-0812">Transmembrane</keyword>
<dbReference type="SUPFAM" id="SSF48452">
    <property type="entry name" value="TPR-like"/>
    <property type="match status" value="1"/>
</dbReference>
<dbReference type="Gene3D" id="3.40.1350.10">
    <property type="match status" value="1"/>
</dbReference>
<evidence type="ECO:0000256" key="1">
    <source>
        <dbReference type="SAM" id="Coils"/>
    </source>
</evidence>
<evidence type="ECO:0000256" key="2">
    <source>
        <dbReference type="SAM" id="Phobius"/>
    </source>
</evidence>
<dbReference type="Proteomes" id="UP000092328">
    <property type="component" value="Chromosome"/>
</dbReference>
<feature type="domain" description="Restriction endonuclease type IV Mrr" evidence="3">
    <location>
        <begin position="420"/>
        <end position="541"/>
    </location>
</feature>
<dbReference type="InterPro" id="IPR011856">
    <property type="entry name" value="tRNA_endonuc-like_dom_sf"/>
</dbReference>
<dbReference type="InterPro" id="IPR007560">
    <property type="entry name" value="Restrct_endonuc_IV_Mrr"/>
</dbReference>
<gene>
    <name evidence="4" type="ORF">BHYOB78_08655</name>
</gene>
<organism evidence="4 5">
    <name type="scientific">Brachyspira hyodysenteriae ATCC 27164</name>
    <dbReference type="NCBI Taxonomy" id="1266923"/>
    <lineage>
        <taxon>Bacteria</taxon>
        <taxon>Pseudomonadati</taxon>
        <taxon>Spirochaetota</taxon>
        <taxon>Spirochaetia</taxon>
        <taxon>Brachyspirales</taxon>
        <taxon>Brachyspiraceae</taxon>
        <taxon>Brachyspira</taxon>
    </lineage>
</organism>
<proteinExistence type="predicted"/>
<evidence type="ECO:0000259" key="3">
    <source>
        <dbReference type="Pfam" id="PF04471"/>
    </source>
</evidence>
<dbReference type="Gene3D" id="1.25.40.10">
    <property type="entry name" value="Tetratricopeptide repeat domain"/>
    <property type="match status" value="1"/>
</dbReference>
<feature type="coiled-coil region" evidence="1">
    <location>
        <begin position="32"/>
        <end position="79"/>
    </location>
</feature>
<dbReference type="AlphaFoldDB" id="A0A3B6W5M7"/>
<keyword evidence="2" id="KW-0472">Membrane</keyword>
<feature type="transmembrane region" description="Helical" evidence="2">
    <location>
        <begin position="6"/>
        <end position="24"/>
    </location>
</feature>
<dbReference type="GO" id="GO:0004519">
    <property type="term" value="F:endonuclease activity"/>
    <property type="evidence" value="ECO:0007669"/>
    <property type="project" value="InterPro"/>
</dbReference>
<keyword evidence="2" id="KW-1133">Transmembrane helix</keyword>
<evidence type="ECO:0000313" key="5">
    <source>
        <dbReference type="Proteomes" id="UP000092328"/>
    </source>
</evidence>
<dbReference type="InterPro" id="IPR011990">
    <property type="entry name" value="TPR-like_helical_dom_sf"/>
</dbReference>
<sequence>MVYIILSTIVLLILIIIIIIRKIFNNKKTPSLKYIKKQIEELTNKINEDEKDYVSLYQLAKLKEQIEETEEALKIYEKLMQVSFFKEKEELEISKKFESFYENLEKKDDAFKYTLKIAKLDPNNMFYNIKTGTILCNEGYYILASDYFNKAILNKNEFDIDNLKAAAFTFFKIKDYKKSIVFLEELQKRLAKENDKDIDTINSTLISMYMISDELNIARSFIEQIIVNKHINNQFYIDRIYLHILYKVLDNEKFKELYTNLYKKYNISNPNKKISDLVLDYSFYSYFLRDISLSQKLFENIKDLNLPELNTYNFELIIKYLSDINKATEQLNKLRNMMKLDNSKNDNYEKYVEKEDIENWERAVDLWEGSFIDINYLSSLITIQNNINVKKILDELKIDDNNNNNNEMSLKIVQKVDKIYNMNIIDFKKLCQNLIRTKLSHSIIQEYTDNNTKSDYGDEVNYITYNTKGNKRDTTLISFKRWKKIEIGELIIRDFLMMINESGAKNGILIVPVTLSNSAKSYVSYNNKVTVYSRNQFNNLLKEEKL</sequence>
<reference evidence="5" key="1">
    <citation type="journal article" date="2016" name="Genome Announc.">
        <title>Complete Genome Sequence of Brachyspira hyodysenteriae Type Strain B78 (ATCC 27164).</title>
        <authorList>
            <person name="Mirajkar N.S."/>
            <person name="Johnson T.J."/>
            <person name="Gebhart C.J."/>
        </authorList>
    </citation>
    <scope>NUCLEOTIDE SEQUENCE [LARGE SCALE GENOMIC DNA]</scope>
    <source>
        <strain evidence="5">B78</strain>
    </source>
</reference>
<dbReference type="RefSeq" id="WP_020064831.1">
    <property type="nucleotide sequence ID" value="NZ_CP015910.2"/>
</dbReference>
<reference evidence="5" key="2">
    <citation type="journal article" date="2017" name="Genome Announc.">
        <title>Correction for Mirajkar et al., Complete Genome Sequence of Brachyspira hyodysenteriae Type Strain B78 (ATCC 27164).</title>
        <authorList>
            <person name="Mirajkar N.S."/>
            <person name="Johnson T.J."/>
            <person name="Gebhart C.J."/>
        </authorList>
    </citation>
    <scope>NUCLEOTIDE SEQUENCE [LARGE SCALE GENOMIC DNA]</scope>
    <source>
        <strain evidence="5">B78</strain>
    </source>
</reference>
<evidence type="ECO:0000313" key="4">
    <source>
        <dbReference type="EMBL" id="ANN63934.1"/>
    </source>
</evidence>
<keyword evidence="5" id="KW-1185">Reference proteome</keyword>
<dbReference type="OrthoDB" id="305066at2"/>
<dbReference type="Pfam" id="PF04471">
    <property type="entry name" value="Mrr_cat"/>
    <property type="match status" value="1"/>
</dbReference>
<keyword evidence="1" id="KW-0175">Coiled coil</keyword>
<name>A0A3B6W5M7_BRAHO</name>